<gene>
    <name evidence="2" type="ORF">EPA86_03755</name>
</gene>
<dbReference type="EMBL" id="SAWY01000007">
    <property type="protein sequence ID" value="TPH17677.1"/>
    <property type="molecule type" value="Genomic_DNA"/>
</dbReference>
<comment type="caution">
    <text evidence="2">The sequence shown here is derived from an EMBL/GenBank/DDBJ whole genome shotgun (WGS) entry which is preliminary data.</text>
</comment>
<evidence type="ECO:0000256" key="1">
    <source>
        <dbReference type="SAM" id="SignalP"/>
    </source>
</evidence>
<reference evidence="2 3" key="1">
    <citation type="submission" date="2019-01" db="EMBL/GenBank/DDBJ databases">
        <title>Litorilituus lipolytica sp. nov., isolated from intertidal sand of the Yellow Sea in China.</title>
        <authorList>
            <person name="Liu A."/>
        </authorList>
    </citation>
    <scope>NUCLEOTIDE SEQUENCE [LARGE SCALE GENOMIC DNA]</scope>
    <source>
        <strain evidence="2 3">RZ04</strain>
    </source>
</reference>
<protein>
    <recommendedName>
        <fullName evidence="4">Methyltransferase domain-containing protein</fullName>
    </recommendedName>
</protein>
<keyword evidence="3" id="KW-1185">Reference proteome</keyword>
<dbReference type="OrthoDB" id="9801692at2"/>
<dbReference type="RefSeq" id="WP_140602044.1">
    <property type="nucleotide sequence ID" value="NZ_SAWY01000007.1"/>
</dbReference>
<organism evidence="2 3">
    <name type="scientific">Litorilituus lipolyticus</name>
    <dbReference type="NCBI Taxonomy" id="2491017"/>
    <lineage>
        <taxon>Bacteria</taxon>
        <taxon>Pseudomonadati</taxon>
        <taxon>Pseudomonadota</taxon>
        <taxon>Gammaproteobacteria</taxon>
        <taxon>Alteromonadales</taxon>
        <taxon>Colwelliaceae</taxon>
        <taxon>Litorilituus</taxon>
    </lineage>
</organism>
<dbReference type="AlphaFoldDB" id="A0A502LC20"/>
<dbReference type="SUPFAM" id="SSF53335">
    <property type="entry name" value="S-adenosyl-L-methionine-dependent methyltransferases"/>
    <property type="match status" value="1"/>
</dbReference>
<feature type="signal peptide" evidence="1">
    <location>
        <begin position="1"/>
        <end position="22"/>
    </location>
</feature>
<keyword evidence="1" id="KW-0732">Signal</keyword>
<name>A0A502LC20_9GAMM</name>
<evidence type="ECO:0000313" key="3">
    <source>
        <dbReference type="Proteomes" id="UP000315303"/>
    </source>
</evidence>
<feature type="chain" id="PRO_5021243626" description="Methyltransferase domain-containing protein" evidence="1">
    <location>
        <begin position="23"/>
        <end position="244"/>
    </location>
</feature>
<evidence type="ECO:0000313" key="2">
    <source>
        <dbReference type="EMBL" id="TPH17677.1"/>
    </source>
</evidence>
<dbReference type="InterPro" id="IPR029063">
    <property type="entry name" value="SAM-dependent_MTases_sf"/>
</dbReference>
<dbReference type="Pfam" id="PF01209">
    <property type="entry name" value="Ubie_methyltran"/>
    <property type="match status" value="1"/>
</dbReference>
<dbReference type="Proteomes" id="UP000315303">
    <property type="component" value="Unassembled WGS sequence"/>
</dbReference>
<evidence type="ECO:0008006" key="4">
    <source>
        <dbReference type="Google" id="ProtNLM"/>
    </source>
</evidence>
<sequence>MSCVKIISSIVGFYLVAGLAIAHGNQTDQAGRSERDIARDPLSQGPAIVKMVGITQGMEVLDVLGGGGYYSELLSKEVGESGKVYLHNNQAYMPYVEKELTTRLASNRLSNVVRWDKETKNLELKNEQFDAVFFVLGYHDLYHKTKGWDIDKDSFLEQLHHGLKVGGKLLVIDHSAKHGSGTKYSQQGHRIDVEYVKKELAQKGFKLIKQSDLLANLKDDRLISPFAKEIRRKTDRFILLFEKK</sequence>
<accession>A0A502LC20</accession>
<proteinExistence type="predicted"/>
<dbReference type="Gene3D" id="3.40.50.150">
    <property type="entry name" value="Vaccinia Virus protein VP39"/>
    <property type="match status" value="1"/>
</dbReference>